<evidence type="ECO:0000256" key="2">
    <source>
        <dbReference type="ARBA" id="ARBA00022692"/>
    </source>
</evidence>
<sequence length="295" mass="32534">MGHEPGGDLVTSIITAIVFLILAPLLGGLIAGIDRKVTARMQGRVGPPVLQPFYDVAKLFEKEDVTVTPSQNLYILAYLVFMAVSGAYFFAGGDFLLVIFAFTLAHIFIVLGAYAAYSPYSYIGAERELITLMAYEPMVILTAVGLYMVTGSFYISDIATSTVPAILYLPGVFLGFLTILTIKLRKSPFDISTSHHAHQELVKGLTTEFAGPVLGKIEIAHWYETVVLLGMIYLFFGFNPVLAVVVIALAYLLEIFIDNTFSRMKWQWTMKSGWGVAAILGFLNLVIVYYYYVGV</sequence>
<reference evidence="6" key="2">
    <citation type="submission" date="2019-02" db="EMBL/GenBank/DDBJ databases">
        <authorList>
            <person name="Chen S.-C."/>
            <person name="Chien H.-H."/>
            <person name="Lai M.-C."/>
        </authorList>
    </citation>
    <scope>NUCLEOTIDE SEQUENCE</scope>
    <source>
        <strain evidence="6">N2F9704</strain>
    </source>
</reference>
<feature type="transmembrane region" description="Helical" evidence="5">
    <location>
        <begin position="97"/>
        <end position="117"/>
    </location>
</feature>
<dbReference type="KEGG" id="maqe:RJ40_00220"/>
<protein>
    <submittedName>
        <fullName evidence="6">NADH-quinone oxidoreductase subunit H</fullName>
    </submittedName>
</protein>
<feature type="transmembrane region" description="Helical" evidence="5">
    <location>
        <begin position="72"/>
        <end position="91"/>
    </location>
</feature>
<feature type="transmembrane region" description="Helical" evidence="5">
    <location>
        <begin position="12"/>
        <end position="33"/>
    </location>
</feature>
<feature type="transmembrane region" description="Helical" evidence="5">
    <location>
        <begin position="161"/>
        <end position="182"/>
    </location>
</feature>
<dbReference type="InterPro" id="IPR052561">
    <property type="entry name" value="ComplexI_Subunit1"/>
</dbReference>
<keyword evidence="7" id="KW-1185">Reference proteome</keyword>
<evidence type="ECO:0000313" key="6">
    <source>
        <dbReference type="EMBL" id="QSZ66036.1"/>
    </source>
</evidence>
<comment type="subcellular location">
    <subcellularLocation>
        <location evidence="1">Membrane</location>
        <topology evidence="1">Multi-pass membrane protein</topology>
    </subcellularLocation>
</comment>
<dbReference type="InterPro" id="IPR001694">
    <property type="entry name" value="NADH_UbQ_OxRdtase_su1/FPO"/>
</dbReference>
<feature type="transmembrane region" description="Helical" evidence="5">
    <location>
        <begin position="273"/>
        <end position="292"/>
    </location>
</feature>
<dbReference type="PANTHER" id="PTHR43359">
    <property type="entry name" value="FORMATE HYDROGENLYASE SUBUNIT 4"/>
    <property type="match status" value="1"/>
</dbReference>
<feature type="transmembrane region" description="Helical" evidence="5">
    <location>
        <begin position="129"/>
        <end position="155"/>
    </location>
</feature>
<dbReference type="GO" id="GO:0005886">
    <property type="term" value="C:plasma membrane"/>
    <property type="evidence" value="ECO:0007669"/>
    <property type="project" value="TreeGrafter"/>
</dbReference>
<keyword evidence="2 5" id="KW-0812">Transmembrane</keyword>
<keyword evidence="3 5" id="KW-1133">Transmembrane helix</keyword>
<evidence type="ECO:0000256" key="1">
    <source>
        <dbReference type="ARBA" id="ARBA00004141"/>
    </source>
</evidence>
<organism evidence="6 7">
    <name type="scientific">Methanofollis aquaemaris</name>
    <dbReference type="NCBI Taxonomy" id="126734"/>
    <lineage>
        <taxon>Archaea</taxon>
        <taxon>Methanobacteriati</taxon>
        <taxon>Methanobacteriota</taxon>
        <taxon>Stenosarchaea group</taxon>
        <taxon>Methanomicrobia</taxon>
        <taxon>Methanomicrobiales</taxon>
        <taxon>Methanomicrobiaceae</taxon>
        <taxon>Methanofollis</taxon>
    </lineage>
</organism>
<gene>
    <name evidence="6" type="ORF">RJ40_00220</name>
</gene>
<reference evidence="6" key="1">
    <citation type="journal article" date="2001" name="Int. J. Syst. Evol. Microbiol.">
        <title>Methanofollis aquaemaris sp. nov., a methanogen isolated from an aquaculture fish pond.</title>
        <authorList>
            <person name="Lai M.C."/>
            <person name="Chen S.C."/>
        </authorList>
    </citation>
    <scope>NUCLEOTIDE SEQUENCE</scope>
    <source>
        <strain evidence="6">N2F9704</strain>
    </source>
</reference>
<name>A0A8A3S316_9EURY</name>
<dbReference type="Proteomes" id="UP001042704">
    <property type="component" value="Chromosome"/>
</dbReference>
<feature type="transmembrane region" description="Helical" evidence="5">
    <location>
        <begin position="226"/>
        <end position="253"/>
    </location>
</feature>
<keyword evidence="4 5" id="KW-0472">Membrane</keyword>
<proteinExistence type="predicted"/>
<evidence type="ECO:0000313" key="7">
    <source>
        <dbReference type="Proteomes" id="UP001042704"/>
    </source>
</evidence>
<evidence type="ECO:0000256" key="5">
    <source>
        <dbReference type="SAM" id="Phobius"/>
    </source>
</evidence>
<evidence type="ECO:0000256" key="4">
    <source>
        <dbReference type="ARBA" id="ARBA00023136"/>
    </source>
</evidence>
<evidence type="ECO:0000256" key="3">
    <source>
        <dbReference type="ARBA" id="ARBA00022989"/>
    </source>
</evidence>
<dbReference type="AlphaFoldDB" id="A0A8A3S316"/>
<dbReference type="PANTHER" id="PTHR43359:SF1">
    <property type="entry name" value="FORMATE HYDROGENLYASE SUBUNIT 4-RELATED"/>
    <property type="match status" value="1"/>
</dbReference>
<dbReference type="Pfam" id="PF00146">
    <property type="entry name" value="NADHdh"/>
    <property type="match status" value="1"/>
</dbReference>
<dbReference type="EMBL" id="CP036172">
    <property type="protein sequence ID" value="QSZ66036.1"/>
    <property type="molecule type" value="Genomic_DNA"/>
</dbReference>
<accession>A0A8A3S316</accession>